<proteinExistence type="predicted"/>
<evidence type="ECO:0000256" key="1">
    <source>
        <dbReference type="SAM" id="SignalP"/>
    </source>
</evidence>
<organism evidence="2 3">
    <name type="scientific">Sistotremastrum suecicum HHB10207 ss-3</name>
    <dbReference type="NCBI Taxonomy" id="1314776"/>
    <lineage>
        <taxon>Eukaryota</taxon>
        <taxon>Fungi</taxon>
        <taxon>Dikarya</taxon>
        <taxon>Basidiomycota</taxon>
        <taxon>Agaricomycotina</taxon>
        <taxon>Agaricomycetes</taxon>
        <taxon>Sistotremastrales</taxon>
        <taxon>Sistotremastraceae</taxon>
        <taxon>Sistotremastrum</taxon>
    </lineage>
</organism>
<evidence type="ECO:0000313" key="3">
    <source>
        <dbReference type="Proteomes" id="UP000076798"/>
    </source>
</evidence>
<reference evidence="2 3" key="1">
    <citation type="journal article" date="2016" name="Mol. Biol. Evol.">
        <title>Comparative Genomics of Early-Diverging Mushroom-Forming Fungi Provides Insights into the Origins of Lignocellulose Decay Capabilities.</title>
        <authorList>
            <person name="Nagy L.G."/>
            <person name="Riley R."/>
            <person name="Tritt A."/>
            <person name="Adam C."/>
            <person name="Daum C."/>
            <person name="Floudas D."/>
            <person name="Sun H."/>
            <person name="Yadav J.S."/>
            <person name="Pangilinan J."/>
            <person name="Larsson K.H."/>
            <person name="Matsuura K."/>
            <person name="Barry K."/>
            <person name="Labutti K."/>
            <person name="Kuo R."/>
            <person name="Ohm R.A."/>
            <person name="Bhattacharya S.S."/>
            <person name="Shirouzu T."/>
            <person name="Yoshinaga Y."/>
            <person name="Martin F.M."/>
            <person name="Grigoriev I.V."/>
            <person name="Hibbett D.S."/>
        </authorList>
    </citation>
    <scope>NUCLEOTIDE SEQUENCE [LARGE SCALE GENOMIC DNA]</scope>
    <source>
        <strain evidence="2 3">HHB10207 ss-3</strain>
    </source>
</reference>
<keyword evidence="1" id="KW-0732">Signal</keyword>
<dbReference type="Proteomes" id="UP000076798">
    <property type="component" value="Unassembled WGS sequence"/>
</dbReference>
<sequence length="192" mass="21204">MRHNSGLLPQTMLLLLKLGNTIQSAMSTKTCLYLHLSHVFTYKGARMISPRSLPDLGTIPSGDFFNSTPSRQYWTTLQHTGAFDNFAVGPKLAAATAILRSARVLTWTAVAIGAARLNPSASRFLVEIERSTSEQPLQIQMPLYSESSDIWSRIQISIHVQACQFGIGMNLQEADLDLPGKAEQCNGEVQRR</sequence>
<dbReference type="EMBL" id="KV428493">
    <property type="protein sequence ID" value="KZT31677.1"/>
    <property type="molecule type" value="Genomic_DNA"/>
</dbReference>
<feature type="chain" id="PRO_5007868656" evidence="1">
    <location>
        <begin position="28"/>
        <end position="192"/>
    </location>
</feature>
<keyword evidence="3" id="KW-1185">Reference proteome</keyword>
<feature type="signal peptide" evidence="1">
    <location>
        <begin position="1"/>
        <end position="27"/>
    </location>
</feature>
<accession>A0A165WZC7</accession>
<gene>
    <name evidence="2" type="ORF">SISSUDRAFT_1038276</name>
</gene>
<name>A0A165WZC7_9AGAM</name>
<protein>
    <submittedName>
        <fullName evidence="2">Uncharacterized protein</fullName>
    </submittedName>
</protein>
<evidence type="ECO:0000313" key="2">
    <source>
        <dbReference type="EMBL" id="KZT31677.1"/>
    </source>
</evidence>
<dbReference type="AlphaFoldDB" id="A0A165WZC7"/>